<comment type="similarity">
    <text evidence="3 10 11">Belongs to the uroporphyrinogen decarboxylase family.</text>
</comment>
<evidence type="ECO:0000256" key="9">
    <source>
        <dbReference type="ARBA" id="ARBA00023244"/>
    </source>
</evidence>
<evidence type="ECO:0000256" key="11">
    <source>
        <dbReference type="RuleBase" id="RU004169"/>
    </source>
</evidence>
<organism evidence="14 15">
    <name type="scientific">Bythopirellula polymerisocia</name>
    <dbReference type="NCBI Taxonomy" id="2528003"/>
    <lineage>
        <taxon>Bacteria</taxon>
        <taxon>Pseudomonadati</taxon>
        <taxon>Planctomycetota</taxon>
        <taxon>Planctomycetia</taxon>
        <taxon>Pirellulales</taxon>
        <taxon>Lacipirellulaceae</taxon>
        <taxon>Bythopirellula</taxon>
    </lineage>
</organism>
<sequence length="644" mass="70691">MPSATITDFAQLRIAALESRRCTEMAQLIKKHNGIPLVSPSLREVAVAEQRPVIEFANHLITGQIDAVLFLTGVGIRQMLDHIERHVDRQRVLDALCDVKTIVRGPKPLAVLRELGITPSLQVPEPNTWREVLATLDAHLPVANLVVAVQEYGVPNVSLIAGLEARGARVVPVQVYRWALPEDVGPLEENVRRIASAEVDACLFTSAQQAIHLFEVAEGLQLASELHQGLRRTVVASIGPTTSEMLRKLSIAVDFEPSHGKMGQLVSELATVANSLVMRKRTVHDKIVALSTPPAIDGKTPAWYESPFMKACRREPVPHTPIWLMRQAGRYMEEYRAVRAKMSFLELCKNPALCSEVMCTAVERLGVDAAIIFSDLLPILEPMGMELEFTAGDGPKIDNPLREATDVDRVIELENVDSLGFVMETVACTRRDLPEEIPVIGFAGAPFTLASYAIEGGGSRSFLHTKTLMYRESAAWHELMQRLSRSIVLYLNAQISAGAQAVQLFDSWVGCLSPADYRTYVLPHVRSIVEGLAPTAPLIHFATGNPALLPLMAEAGGDVIGVDWRIDLADAWQTVGYDRALQGNLDPLVLMADRDTIRSRAQEVLQAAGTRPGHIFNLGHGVMPQTPVDNVKYLVDFVHEATST</sequence>
<accession>A0A5C6D2W7</accession>
<dbReference type="Gene3D" id="3.20.20.210">
    <property type="match status" value="1"/>
</dbReference>
<dbReference type="AlphaFoldDB" id="A0A5C6D2W7"/>
<dbReference type="RefSeq" id="WP_146448053.1">
    <property type="nucleotide sequence ID" value="NZ_SJPS01000001.1"/>
</dbReference>
<evidence type="ECO:0000259" key="12">
    <source>
        <dbReference type="PROSITE" id="PS00906"/>
    </source>
</evidence>
<feature type="domain" description="Uroporphyrinogen decarboxylase (URO-D)" evidence="12">
    <location>
        <begin position="321"/>
        <end position="330"/>
    </location>
</feature>
<evidence type="ECO:0000256" key="7">
    <source>
        <dbReference type="ARBA" id="ARBA00022793"/>
    </source>
</evidence>
<comment type="catalytic activity">
    <reaction evidence="10">
        <text>uroporphyrinogen III + 4 H(+) = coproporphyrinogen III + 4 CO2</text>
        <dbReference type="Rhea" id="RHEA:19865"/>
        <dbReference type="ChEBI" id="CHEBI:15378"/>
        <dbReference type="ChEBI" id="CHEBI:16526"/>
        <dbReference type="ChEBI" id="CHEBI:57308"/>
        <dbReference type="ChEBI" id="CHEBI:57309"/>
        <dbReference type="EC" id="4.1.1.37"/>
    </reaction>
</comment>
<dbReference type="GO" id="GO:0004853">
    <property type="term" value="F:uroporphyrinogen decarboxylase activity"/>
    <property type="evidence" value="ECO:0007669"/>
    <property type="project" value="UniProtKB-UniRule"/>
</dbReference>
<keyword evidence="7 10" id="KW-0210">Decarboxylase</keyword>
<name>A0A5C6D2W7_9BACT</name>
<feature type="binding site" evidence="10">
    <location>
        <begin position="326"/>
        <end position="330"/>
    </location>
    <ligand>
        <name>substrate</name>
    </ligand>
</feature>
<feature type="domain" description="Uroporphyrinogen decarboxylase (URO-D)" evidence="13">
    <location>
        <begin position="440"/>
        <end position="456"/>
    </location>
</feature>
<dbReference type="CDD" id="cd06578">
    <property type="entry name" value="HemD"/>
    <property type="match status" value="1"/>
</dbReference>
<dbReference type="InterPro" id="IPR003754">
    <property type="entry name" value="4pyrrol_synth_uPrphyn_synth"/>
</dbReference>
<evidence type="ECO:0000256" key="6">
    <source>
        <dbReference type="ARBA" id="ARBA00022490"/>
    </source>
</evidence>
<evidence type="ECO:0000256" key="3">
    <source>
        <dbReference type="ARBA" id="ARBA00009935"/>
    </source>
</evidence>
<evidence type="ECO:0000256" key="5">
    <source>
        <dbReference type="ARBA" id="ARBA00012288"/>
    </source>
</evidence>
<dbReference type="PANTHER" id="PTHR21091">
    <property type="entry name" value="METHYLTETRAHYDROFOLATE:HOMOCYSTEINE METHYLTRANSFERASE RELATED"/>
    <property type="match status" value="1"/>
</dbReference>
<dbReference type="Pfam" id="PF01208">
    <property type="entry name" value="URO-D"/>
    <property type="match status" value="1"/>
</dbReference>
<evidence type="ECO:0000313" key="15">
    <source>
        <dbReference type="Proteomes" id="UP000318437"/>
    </source>
</evidence>
<keyword evidence="15" id="KW-1185">Reference proteome</keyword>
<dbReference type="FunFam" id="3.20.20.210:FF:000008">
    <property type="entry name" value="Uroporphyrinogen decarboxylase"/>
    <property type="match status" value="1"/>
</dbReference>
<dbReference type="SUPFAM" id="SSF51726">
    <property type="entry name" value="UROD/MetE-like"/>
    <property type="match status" value="1"/>
</dbReference>
<dbReference type="NCBIfam" id="TIGR01464">
    <property type="entry name" value="hemE"/>
    <property type="match status" value="1"/>
</dbReference>
<dbReference type="EC" id="4.1.1.37" evidence="5 10"/>
<dbReference type="CDD" id="cd00717">
    <property type="entry name" value="URO-D"/>
    <property type="match status" value="1"/>
</dbReference>
<comment type="function">
    <text evidence="10">Catalyzes the decarboxylation of four acetate groups of uroporphyrinogen-III to yield coproporphyrinogen-III.</text>
</comment>
<dbReference type="EMBL" id="SJPS01000001">
    <property type="protein sequence ID" value="TWU30121.1"/>
    <property type="molecule type" value="Genomic_DNA"/>
</dbReference>
<keyword evidence="9 10" id="KW-0627">Porphyrin biosynthesis</keyword>
<evidence type="ECO:0000256" key="2">
    <source>
        <dbReference type="ARBA" id="ARBA00004804"/>
    </source>
</evidence>
<gene>
    <name evidence="10 14" type="primary">hemE</name>
    <name evidence="14" type="ORF">Pla144_09070</name>
</gene>
<evidence type="ECO:0000256" key="10">
    <source>
        <dbReference type="HAMAP-Rule" id="MF_00218"/>
    </source>
</evidence>
<keyword evidence="8 10" id="KW-0456">Lyase</keyword>
<protein>
    <recommendedName>
        <fullName evidence="5 10">Uroporphyrinogen decarboxylase</fullName>
        <shortName evidence="10">UPD</shortName>
        <shortName evidence="10">URO-D</shortName>
        <ecNumber evidence="5 10">4.1.1.37</ecNumber>
    </recommendedName>
</protein>
<comment type="pathway">
    <text evidence="2 10">Porphyrin-containing compound metabolism; protoporphyrin-IX biosynthesis; coproporphyrinogen-III from 5-aminolevulinate: step 4/4.</text>
</comment>
<dbReference type="SUPFAM" id="SSF69618">
    <property type="entry name" value="HemD-like"/>
    <property type="match status" value="1"/>
</dbReference>
<feature type="binding site" evidence="10">
    <location>
        <position position="375"/>
    </location>
    <ligand>
        <name>substrate</name>
    </ligand>
</feature>
<dbReference type="GO" id="GO:0005829">
    <property type="term" value="C:cytosol"/>
    <property type="evidence" value="ECO:0007669"/>
    <property type="project" value="UniProtKB-SubCell"/>
</dbReference>
<dbReference type="PROSITE" id="PS00906">
    <property type="entry name" value="UROD_1"/>
    <property type="match status" value="1"/>
</dbReference>
<dbReference type="OrthoDB" id="9806656at2"/>
<dbReference type="Proteomes" id="UP000318437">
    <property type="component" value="Unassembled WGS sequence"/>
</dbReference>
<feature type="binding site" evidence="10">
    <location>
        <position position="452"/>
    </location>
    <ligand>
        <name>substrate</name>
    </ligand>
</feature>
<dbReference type="Pfam" id="PF02602">
    <property type="entry name" value="HEM4"/>
    <property type="match status" value="1"/>
</dbReference>
<evidence type="ECO:0000256" key="1">
    <source>
        <dbReference type="ARBA" id="ARBA00004514"/>
    </source>
</evidence>
<evidence type="ECO:0000313" key="14">
    <source>
        <dbReference type="EMBL" id="TWU30121.1"/>
    </source>
</evidence>
<feature type="binding site" evidence="10">
    <location>
        <position position="620"/>
    </location>
    <ligand>
        <name>substrate</name>
    </ligand>
</feature>
<evidence type="ECO:0000256" key="8">
    <source>
        <dbReference type="ARBA" id="ARBA00023239"/>
    </source>
</evidence>
<dbReference type="Gene3D" id="3.40.50.10090">
    <property type="match status" value="2"/>
</dbReference>
<dbReference type="InterPro" id="IPR036108">
    <property type="entry name" value="4pyrrol_syn_uPrphyn_synt_sf"/>
</dbReference>
<dbReference type="PANTHER" id="PTHR21091:SF169">
    <property type="entry name" value="UROPORPHYRINOGEN DECARBOXYLASE"/>
    <property type="match status" value="1"/>
</dbReference>
<comment type="caution">
    <text evidence="14">The sequence shown here is derived from an EMBL/GenBank/DDBJ whole genome shotgun (WGS) entry which is preliminary data.</text>
</comment>
<feature type="site" description="Transition state stabilizer" evidence="10">
    <location>
        <position position="375"/>
    </location>
</feature>
<evidence type="ECO:0000259" key="13">
    <source>
        <dbReference type="PROSITE" id="PS00907"/>
    </source>
</evidence>
<comment type="caution">
    <text evidence="10">Lacks conserved residue(s) required for the propagation of feature annotation.</text>
</comment>
<evidence type="ECO:0000256" key="4">
    <source>
        <dbReference type="ARBA" id="ARBA00011738"/>
    </source>
</evidence>
<proteinExistence type="inferred from homology"/>
<comment type="subcellular location">
    <subcellularLocation>
        <location evidence="1">Cytoplasm</location>
        <location evidence="1">Cytosol</location>
    </subcellularLocation>
</comment>
<dbReference type="HAMAP" id="MF_00218">
    <property type="entry name" value="URO_D"/>
    <property type="match status" value="1"/>
</dbReference>
<dbReference type="GO" id="GO:0006782">
    <property type="term" value="P:protoporphyrinogen IX biosynthetic process"/>
    <property type="evidence" value="ECO:0007669"/>
    <property type="project" value="UniProtKB-UniRule"/>
</dbReference>
<keyword evidence="6 10" id="KW-0963">Cytoplasm</keyword>
<dbReference type="GO" id="GO:0004852">
    <property type="term" value="F:uroporphyrinogen-III synthase activity"/>
    <property type="evidence" value="ECO:0007669"/>
    <property type="project" value="InterPro"/>
</dbReference>
<dbReference type="PROSITE" id="PS00907">
    <property type="entry name" value="UROD_2"/>
    <property type="match status" value="1"/>
</dbReference>
<dbReference type="UniPathway" id="UPA00251">
    <property type="reaction ID" value="UER00321"/>
</dbReference>
<dbReference type="InterPro" id="IPR006361">
    <property type="entry name" value="Uroporphyrinogen_deCO2ase_HemE"/>
</dbReference>
<feature type="binding site" evidence="10">
    <location>
        <position position="507"/>
    </location>
    <ligand>
        <name>substrate</name>
    </ligand>
</feature>
<dbReference type="InterPro" id="IPR038071">
    <property type="entry name" value="UROD/MetE-like_sf"/>
</dbReference>
<reference evidence="14 15" key="1">
    <citation type="submission" date="2019-02" db="EMBL/GenBank/DDBJ databases">
        <title>Deep-cultivation of Planctomycetes and their phenomic and genomic characterization uncovers novel biology.</title>
        <authorList>
            <person name="Wiegand S."/>
            <person name="Jogler M."/>
            <person name="Boedeker C."/>
            <person name="Pinto D."/>
            <person name="Vollmers J."/>
            <person name="Rivas-Marin E."/>
            <person name="Kohn T."/>
            <person name="Peeters S.H."/>
            <person name="Heuer A."/>
            <person name="Rast P."/>
            <person name="Oberbeckmann S."/>
            <person name="Bunk B."/>
            <person name="Jeske O."/>
            <person name="Meyerdierks A."/>
            <person name="Storesund J.E."/>
            <person name="Kallscheuer N."/>
            <person name="Luecker S."/>
            <person name="Lage O.M."/>
            <person name="Pohl T."/>
            <person name="Merkel B.J."/>
            <person name="Hornburger P."/>
            <person name="Mueller R.-W."/>
            <person name="Bruemmer F."/>
            <person name="Labrenz M."/>
            <person name="Spormann A.M."/>
            <person name="Op Den Camp H."/>
            <person name="Overmann J."/>
            <person name="Amann R."/>
            <person name="Jetten M.S.M."/>
            <person name="Mascher T."/>
            <person name="Medema M.H."/>
            <person name="Devos D.P."/>
            <person name="Kaster A.-K."/>
            <person name="Ovreas L."/>
            <person name="Rohde M."/>
            <person name="Galperin M.Y."/>
            <person name="Jogler C."/>
        </authorList>
    </citation>
    <scope>NUCLEOTIDE SEQUENCE [LARGE SCALE GENOMIC DNA]</scope>
    <source>
        <strain evidence="14 15">Pla144</strain>
    </source>
</reference>
<dbReference type="InterPro" id="IPR000257">
    <property type="entry name" value="Uroporphyrinogen_deCOase"/>
</dbReference>
<comment type="subunit">
    <text evidence="4 10">Homodimer.</text>
</comment>